<comment type="similarity">
    <text evidence="1">In the C-terminal section; belongs to the transposase 35 family.</text>
</comment>
<dbReference type="EMBL" id="JAIOUQ010000014">
    <property type="protein sequence ID" value="MBZ2166732.1"/>
    <property type="molecule type" value="Genomic_DNA"/>
</dbReference>
<dbReference type="GO" id="GO:0046872">
    <property type="term" value="F:metal ion binding"/>
    <property type="evidence" value="ECO:0007669"/>
    <property type="project" value="UniProtKB-KW"/>
</dbReference>
<evidence type="ECO:0000259" key="10">
    <source>
        <dbReference type="Pfam" id="PF07282"/>
    </source>
</evidence>
<reference evidence="13" key="1">
    <citation type="journal article" date="2022" name="Microbiol. Resour. Announc.">
        <title>Draft Genome Sequence of a Methanogenic Archaeon from West Spitsbergen Permafrost.</title>
        <authorList>
            <person name="Trubitsyn V."/>
            <person name="Rivkina E."/>
            <person name="Shcherbakova V."/>
        </authorList>
    </citation>
    <scope>NUCLEOTIDE SEQUENCE [LARGE SCALE GENOMIC DNA]</scope>
    <source>
        <strain evidence="13">VT</strain>
    </source>
</reference>
<gene>
    <name evidence="12" type="ORF">K8N75_11865</name>
</gene>
<keyword evidence="13" id="KW-1185">Reference proteome</keyword>
<keyword evidence="7" id="KW-0233">DNA recombination</keyword>
<keyword evidence="3" id="KW-0815">Transposition</keyword>
<evidence type="ECO:0000256" key="7">
    <source>
        <dbReference type="ARBA" id="ARBA00023172"/>
    </source>
</evidence>
<name>A0A8T5URQ7_9EURY</name>
<dbReference type="NCBIfam" id="TIGR01766">
    <property type="entry name" value="IS200/IS605 family accessory protein TnpB-like domain"/>
    <property type="match status" value="1"/>
</dbReference>
<feature type="compositionally biased region" description="Basic residues" evidence="8">
    <location>
        <begin position="202"/>
        <end position="216"/>
    </location>
</feature>
<feature type="domain" description="Cas12f1-like TNB" evidence="10">
    <location>
        <begin position="282"/>
        <end position="349"/>
    </location>
</feature>
<sequence>MYPTKNQEEMVNKHLGACRYVYNWGLEYKIRTYNETGKSISRFDLNKEITILKQSEVWLKEINSQSLQGATLNLDNAFTKFFREKKGFPHFKSKKNRVQSFNVPQNYKVDFNNNKIYLPKIGWIKTKLHRQFKGIQQTATSSMTNTGKYYISILIDDKKSLPEKVKFNQKTTIGLDMGLTHFLITSNGVKVNNPRPFKQQLKRLKREQRKLSRKQKGSNNREKQKLKISRIHERIRNIRNDFQHKLSKSIVCENQAISIEKLNIKGMLRNHNLSQSISDVGWAGFIDKLEYKCEWYGKTLLKLGQFEPSSKICSNCGYHNCNLKLHHREWICPKCEKKHDRDVNAAVNIRDFAMNKQNLISTVGTTEF</sequence>
<dbReference type="GO" id="GO:0003677">
    <property type="term" value="F:DNA binding"/>
    <property type="evidence" value="ECO:0007669"/>
    <property type="project" value="UniProtKB-KW"/>
</dbReference>
<dbReference type="Pfam" id="PF12323">
    <property type="entry name" value="HTH_OrfB_IS605"/>
    <property type="match status" value="1"/>
</dbReference>
<dbReference type="GO" id="GO:0006310">
    <property type="term" value="P:DNA recombination"/>
    <property type="evidence" value="ECO:0007669"/>
    <property type="project" value="UniProtKB-KW"/>
</dbReference>
<comment type="similarity">
    <text evidence="2">In the N-terminal section; belongs to the transposase 2 family.</text>
</comment>
<protein>
    <submittedName>
        <fullName evidence="12">Transposase</fullName>
    </submittedName>
</protein>
<dbReference type="InterPro" id="IPR001959">
    <property type="entry name" value="Transposase"/>
</dbReference>
<proteinExistence type="inferred from homology"/>
<evidence type="ECO:0000256" key="3">
    <source>
        <dbReference type="ARBA" id="ARBA00022578"/>
    </source>
</evidence>
<keyword evidence="6" id="KW-0238">DNA-binding</keyword>
<evidence type="ECO:0000313" key="12">
    <source>
        <dbReference type="EMBL" id="MBZ2166732.1"/>
    </source>
</evidence>
<dbReference type="InterPro" id="IPR021027">
    <property type="entry name" value="Transposase_put_HTH"/>
</dbReference>
<evidence type="ECO:0000259" key="11">
    <source>
        <dbReference type="Pfam" id="PF12323"/>
    </source>
</evidence>
<dbReference type="Pfam" id="PF07282">
    <property type="entry name" value="Cas12f1-like_TNB"/>
    <property type="match status" value="1"/>
</dbReference>
<dbReference type="GO" id="GO:0032196">
    <property type="term" value="P:transposition"/>
    <property type="evidence" value="ECO:0007669"/>
    <property type="project" value="UniProtKB-KW"/>
</dbReference>
<comment type="caution">
    <text evidence="12">The sequence shown here is derived from an EMBL/GenBank/DDBJ whole genome shotgun (WGS) entry which is preliminary data.</text>
</comment>
<dbReference type="InterPro" id="IPR051399">
    <property type="entry name" value="RNA-guided_DNA_endo/Transpos"/>
</dbReference>
<evidence type="ECO:0000259" key="9">
    <source>
        <dbReference type="Pfam" id="PF01385"/>
    </source>
</evidence>
<evidence type="ECO:0000256" key="4">
    <source>
        <dbReference type="ARBA" id="ARBA00022723"/>
    </source>
</evidence>
<evidence type="ECO:0000313" key="13">
    <source>
        <dbReference type="Proteomes" id="UP000825933"/>
    </source>
</evidence>
<evidence type="ECO:0000256" key="2">
    <source>
        <dbReference type="ARBA" id="ARBA00011044"/>
    </source>
</evidence>
<dbReference type="NCBIfam" id="NF040570">
    <property type="entry name" value="guided_TnpB"/>
    <property type="match status" value="1"/>
</dbReference>
<feature type="region of interest" description="Disordered" evidence="8">
    <location>
        <begin position="202"/>
        <end position="225"/>
    </location>
</feature>
<evidence type="ECO:0000256" key="5">
    <source>
        <dbReference type="ARBA" id="ARBA00022833"/>
    </source>
</evidence>
<evidence type="ECO:0000256" key="6">
    <source>
        <dbReference type="ARBA" id="ARBA00023125"/>
    </source>
</evidence>
<evidence type="ECO:0000256" key="8">
    <source>
        <dbReference type="SAM" id="MobiDB-lite"/>
    </source>
</evidence>
<accession>A0A8T5URQ7</accession>
<evidence type="ECO:0000256" key="1">
    <source>
        <dbReference type="ARBA" id="ARBA00008761"/>
    </source>
</evidence>
<dbReference type="PANTHER" id="PTHR30405">
    <property type="entry name" value="TRANSPOSASE"/>
    <property type="match status" value="1"/>
</dbReference>
<keyword evidence="5" id="KW-0862">Zinc</keyword>
<feature type="domain" description="Probable transposase IS891/IS1136/IS1341" evidence="9">
    <location>
        <begin position="166"/>
        <end position="270"/>
    </location>
</feature>
<dbReference type="Pfam" id="PF01385">
    <property type="entry name" value="OrfB_IS605"/>
    <property type="match status" value="1"/>
</dbReference>
<dbReference type="PANTHER" id="PTHR30405:SF11">
    <property type="entry name" value="RNA-GUIDED DNA ENDONUCLEASE RV2885C-RELATED"/>
    <property type="match status" value="1"/>
</dbReference>
<dbReference type="AlphaFoldDB" id="A0A8T5URQ7"/>
<dbReference type="Proteomes" id="UP000825933">
    <property type="component" value="Unassembled WGS sequence"/>
</dbReference>
<feature type="domain" description="Transposase putative helix-turn-helix" evidence="11">
    <location>
        <begin position="2"/>
        <end position="38"/>
    </location>
</feature>
<dbReference type="InterPro" id="IPR010095">
    <property type="entry name" value="Cas12f1-like_TNB"/>
</dbReference>
<keyword evidence="4" id="KW-0479">Metal-binding</keyword>
<organism evidence="12 13">
    <name type="scientific">Methanobacterium spitsbergense</name>
    <dbReference type="NCBI Taxonomy" id="2874285"/>
    <lineage>
        <taxon>Archaea</taxon>
        <taxon>Methanobacteriati</taxon>
        <taxon>Methanobacteriota</taxon>
        <taxon>Methanomada group</taxon>
        <taxon>Methanobacteria</taxon>
        <taxon>Methanobacteriales</taxon>
        <taxon>Methanobacteriaceae</taxon>
        <taxon>Methanobacterium</taxon>
    </lineage>
</organism>